<evidence type="ECO:0000256" key="3">
    <source>
        <dbReference type="ARBA" id="ARBA00023315"/>
    </source>
</evidence>
<proteinExistence type="inferred from homology"/>
<dbReference type="AlphaFoldDB" id="A0A251VCW6"/>
<dbReference type="PANTHER" id="PTHR31623">
    <property type="entry name" value="F21J9.9"/>
    <property type="match status" value="1"/>
</dbReference>
<organism evidence="5 6">
    <name type="scientific">Helianthus annuus</name>
    <name type="common">Common sunflower</name>
    <dbReference type="NCBI Taxonomy" id="4232"/>
    <lineage>
        <taxon>Eukaryota</taxon>
        <taxon>Viridiplantae</taxon>
        <taxon>Streptophyta</taxon>
        <taxon>Embryophyta</taxon>
        <taxon>Tracheophyta</taxon>
        <taxon>Spermatophyta</taxon>
        <taxon>Magnoliopsida</taxon>
        <taxon>eudicotyledons</taxon>
        <taxon>Gunneridae</taxon>
        <taxon>Pentapetalae</taxon>
        <taxon>asterids</taxon>
        <taxon>campanulids</taxon>
        <taxon>Asterales</taxon>
        <taxon>Asteraceae</taxon>
        <taxon>Asteroideae</taxon>
        <taxon>Heliantheae alliance</taxon>
        <taxon>Heliantheae</taxon>
        <taxon>Helianthus</taxon>
    </lineage>
</organism>
<keyword evidence="2 5" id="KW-0808">Transferase</keyword>
<dbReference type="PANTHER" id="PTHR31623:SF70">
    <property type="entry name" value="TRANSFERASE, CHLORAMPHENICOL ACETYLTRANSFERASE-LIKE DOMAIN PROTEIN"/>
    <property type="match status" value="1"/>
</dbReference>
<dbReference type="GO" id="GO:0016746">
    <property type="term" value="F:acyltransferase activity"/>
    <property type="evidence" value="ECO:0007669"/>
    <property type="project" value="UniProtKB-KW"/>
</dbReference>
<name>A0A251VCW6_HELAN</name>
<dbReference type="InParanoid" id="A0A251VCW6"/>
<dbReference type="Gene3D" id="3.30.559.10">
    <property type="entry name" value="Chloramphenicol acetyltransferase-like domain"/>
    <property type="match status" value="2"/>
</dbReference>
<dbReference type="OMA" id="CISHRVF"/>
<evidence type="ECO:0000313" key="5">
    <source>
        <dbReference type="EMBL" id="OTG33467.1"/>
    </source>
</evidence>
<gene>
    <name evidence="5" type="ORF">HannXRQ_Chr02g0035031</name>
    <name evidence="4" type="ORF">HanXRQr2_Chr02g0050201</name>
</gene>
<evidence type="ECO:0000313" key="6">
    <source>
        <dbReference type="Proteomes" id="UP000215914"/>
    </source>
</evidence>
<reference evidence="4" key="3">
    <citation type="submission" date="2020-06" db="EMBL/GenBank/DDBJ databases">
        <title>Helianthus annuus Genome sequencing and assembly Release 2.</title>
        <authorList>
            <person name="Gouzy J."/>
            <person name="Langlade N."/>
            <person name="Munos S."/>
        </authorList>
    </citation>
    <scope>NUCLEOTIDE SEQUENCE</scope>
    <source>
        <tissue evidence="4">Leaves</tissue>
    </source>
</reference>
<evidence type="ECO:0000256" key="1">
    <source>
        <dbReference type="ARBA" id="ARBA00009861"/>
    </source>
</evidence>
<comment type="similarity">
    <text evidence="1">Belongs to the plant acyltransferase family.</text>
</comment>
<sequence length="432" mass="48554">MFYQLVNTIRVKTITAMNAQKQPSKFIKPSVPTPSNLKHYKIGFIDELAPFMDVAIVLFFTKNTNHNSKFGDQLEKSLEKTLTRLYPLAGRFVEESQTIDCNDEGVEFIQAKVNIKLEDILGLEVNARSIKELLPLKTIPHDNVLTIQLTTFECGGVALGVSATHKVVDTSTLCTFVNEWAAMNREENDIKFTTPGFISSSLFPARGVRPILIPFITDEDLLSKYTWKKLSFSESDISNMKAKAITNARISKVQLVFATIWKALIGVDRVTHGYLRESMLSQAINLREKMASPIPSYSCGNLWGLCSTTVKTNEELENLLNYSVKKTIDEYSKVHHDSEQGQMIVLNSILNVTNTPLSTNMIISTSWCKFPFYEADFGFGKPIWAVPWTTPMKNAMLLIDNANGNGVDAYIFLEVKDVPYFKEGLDVNVFNA</sequence>
<reference evidence="5" key="2">
    <citation type="submission" date="2017-02" db="EMBL/GenBank/DDBJ databases">
        <title>Sunflower complete genome.</title>
        <authorList>
            <person name="Langlade N."/>
            <person name="Munos S."/>
        </authorList>
    </citation>
    <scope>NUCLEOTIDE SEQUENCE [LARGE SCALE GENOMIC DNA]</scope>
    <source>
        <tissue evidence="5">Leaves</tissue>
    </source>
</reference>
<keyword evidence="3 4" id="KW-0012">Acyltransferase</keyword>
<protein>
    <submittedName>
        <fullName evidence="4 5">Transferase</fullName>
        <ecNumber evidence="4">2.3.1.-</ecNumber>
    </submittedName>
</protein>
<evidence type="ECO:0000256" key="2">
    <source>
        <dbReference type="ARBA" id="ARBA00022679"/>
    </source>
</evidence>
<dbReference type="Proteomes" id="UP000215914">
    <property type="component" value="Chromosome 2"/>
</dbReference>
<dbReference type="EMBL" id="MNCJ02000317">
    <property type="protein sequence ID" value="KAF5817203.1"/>
    <property type="molecule type" value="Genomic_DNA"/>
</dbReference>
<reference evidence="4 6" key="1">
    <citation type="journal article" date="2017" name="Nature">
        <title>The sunflower genome provides insights into oil metabolism, flowering and Asterid evolution.</title>
        <authorList>
            <person name="Badouin H."/>
            <person name="Gouzy J."/>
            <person name="Grassa C.J."/>
            <person name="Murat F."/>
            <person name="Staton S.E."/>
            <person name="Cottret L."/>
            <person name="Lelandais-Briere C."/>
            <person name="Owens G.L."/>
            <person name="Carrere S."/>
            <person name="Mayjonade B."/>
            <person name="Legrand L."/>
            <person name="Gill N."/>
            <person name="Kane N.C."/>
            <person name="Bowers J.E."/>
            <person name="Hubner S."/>
            <person name="Bellec A."/>
            <person name="Berard A."/>
            <person name="Berges H."/>
            <person name="Blanchet N."/>
            <person name="Boniface M.C."/>
            <person name="Brunel D."/>
            <person name="Catrice O."/>
            <person name="Chaidir N."/>
            <person name="Claudel C."/>
            <person name="Donnadieu C."/>
            <person name="Faraut T."/>
            <person name="Fievet G."/>
            <person name="Helmstetter N."/>
            <person name="King M."/>
            <person name="Knapp S.J."/>
            <person name="Lai Z."/>
            <person name="Le Paslier M.C."/>
            <person name="Lippi Y."/>
            <person name="Lorenzon L."/>
            <person name="Mandel J.R."/>
            <person name="Marage G."/>
            <person name="Marchand G."/>
            <person name="Marquand E."/>
            <person name="Bret-Mestries E."/>
            <person name="Morien E."/>
            <person name="Nambeesan S."/>
            <person name="Nguyen T."/>
            <person name="Pegot-Espagnet P."/>
            <person name="Pouilly N."/>
            <person name="Raftis F."/>
            <person name="Sallet E."/>
            <person name="Schiex T."/>
            <person name="Thomas J."/>
            <person name="Vandecasteele C."/>
            <person name="Vares D."/>
            <person name="Vear F."/>
            <person name="Vautrin S."/>
            <person name="Crespi M."/>
            <person name="Mangin B."/>
            <person name="Burke J.M."/>
            <person name="Salse J."/>
            <person name="Munos S."/>
            <person name="Vincourt P."/>
            <person name="Rieseberg L.H."/>
            <person name="Langlade N.B."/>
        </authorList>
    </citation>
    <scope>NUCLEOTIDE SEQUENCE [LARGE SCALE GENOMIC DNA]</scope>
    <source>
        <strain evidence="6">cv. SF193</strain>
        <tissue evidence="4">Leaves</tissue>
    </source>
</reference>
<accession>A0A251VCW6</accession>
<dbReference type="EC" id="2.3.1.-" evidence="4"/>
<keyword evidence="6" id="KW-1185">Reference proteome</keyword>
<dbReference type="Pfam" id="PF02458">
    <property type="entry name" value="Transferase"/>
    <property type="match status" value="1"/>
</dbReference>
<dbReference type="EMBL" id="CM007891">
    <property type="protein sequence ID" value="OTG33467.1"/>
    <property type="molecule type" value="Genomic_DNA"/>
</dbReference>
<evidence type="ECO:0000313" key="4">
    <source>
        <dbReference type="EMBL" id="KAF5817203.1"/>
    </source>
</evidence>
<dbReference type="InterPro" id="IPR023213">
    <property type="entry name" value="CAT-like_dom_sf"/>
</dbReference>
<dbReference type="Gramene" id="mRNA:HanXRQr2_Chr02g0050201">
    <property type="protein sequence ID" value="CDS:HanXRQr2_Chr02g0050201.1"/>
    <property type="gene ID" value="HanXRQr2_Chr02g0050201"/>
</dbReference>